<feature type="compositionally biased region" description="Polar residues" evidence="1">
    <location>
        <begin position="49"/>
        <end position="64"/>
    </location>
</feature>
<proteinExistence type="predicted"/>
<feature type="region of interest" description="Disordered" evidence="1">
    <location>
        <begin position="162"/>
        <end position="205"/>
    </location>
</feature>
<dbReference type="EMBL" id="JYDU01000374">
    <property type="protein sequence ID" value="KRX86451.1"/>
    <property type="molecule type" value="Genomic_DNA"/>
</dbReference>
<feature type="compositionally biased region" description="Basic residues" evidence="1">
    <location>
        <begin position="191"/>
        <end position="205"/>
    </location>
</feature>
<dbReference type="Proteomes" id="UP000054815">
    <property type="component" value="Unassembled WGS sequence"/>
</dbReference>
<reference evidence="2 4" key="1">
    <citation type="submission" date="2015-01" db="EMBL/GenBank/DDBJ databases">
        <title>Evolution of Trichinella species and genotypes.</title>
        <authorList>
            <person name="Korhonen P.K."/>
            <person name="Edoardo P."/>
            <person name="Giuseppe L.R."/>
            <person name="Gasser R.B."/>
        </authorList>
    </citation>
    <scope>NUCLEOTIDE SEQUENCE [LARGE SCALE GENOMIC DNA]</scope>
    <source>
        <strain evidence="2">ISS141</strain>
    </source>
</reference>
<gene>
    <name evidence="2" type="ORF">T4E_11437</name>
    <name evidence="3" type="ORF">T4E_8805</name>
</gene>
<evidence type="ECO:0000313" key="4">
    <source>
        <dbReference type="Proteomes" id="UP000054815"/>
    </source>
</evidence>
<name>A0A0V0XFT6_TRIPS</name>
<feature type="region of interest" description="Disordered" evidence="1">
    <location>
        <begin position="1"/>
        <end position="29"/>
    </location>
</feature>
<dbReference type="AlphaFoldDB" id="A0A0V0XFT6"/>
<comment type="caution">
    <text evidence="2">The sequence shown here is derived from an EMBL/GenBank/DDBJ whole genome shotgun (WGS) entry which is preliminary data.</text>
</comment>
<feature type="compositionally biased region" description="Basic and acidic residues" evidence="1">
    <location>
        <begin position="17"/>
        <end position="29"/>
    </location>
</feature>
<feature type="region of interest" description="Disordered" evidence="1">
    <location>
        <begin position="49"/>
        <end position="86"/>
    </location>
</feature>
<evidence type="ECO:0000313" key="2">
    <source>
        <dbReference type="EMBL" id="KRX86451.1"/>
    </source>
</evidence>
<sequence length="299" mass="33349">MKEVVTTCNYNNNLTETQKEPESSDSELNEKKQAFAHKLRITERNLFPNLSSASAPNLSPTSLPENKPLFSSPRRASNPTRPGIFSERTSKMNAQLATPSACNSDPPHRRQMTKVDSWNAHYWALTSMWANQTGSVTVRRPSATQIEPKTLANGFVEMKEQRANARLKSSPDSDGYNSSTCSSESAETVRQKKTAQRVGKRHRRRKSLDLLSSSFTRSMEDGNSSSSDELDSAARAFVSFCNLRSESFYATLVCLNNAAQLLQLLQQPLLMAPPPSAHSSDRMLRNQMSVVGFFSVHFH</sequence>
<feature type="compositionally biased region" description="Polar residues" evidence="1">
    <location>
        <begin position="1"/>
        <end position="16"/>
    </location>
</feature>
<protein>
    <submittedName>
        <fullName evidence="2">Uncharacterized protein</fullName>
    </submittedName>
</protein>
<dbReference type="EMBL" id="JYDU01000374">
    <property type="protein sequence ID" value="KRX86452.1"/>
    <property type="molecule type" value="Genomic_DNA"/>
</dbReference>
<evidence type="ECO:0000256" key="1">
    <source>
        <dbReference type="SAM" id="MobiDB-lite"/>
    </source>
</evidence>
<evidence type="ECO:0000313" key="3">
    <source>
        <dbReference type="EMBL" id="KRX86452.1"/>
    </source>
</evidence>
<feature type="compositionally biased region" description="Polar residues" evidence="1">
    <location>
        <begin position="170"/>
        <end position="188"/>
    </location>
</feature>
<organism evidence="2 4">
    <name type="scientific">Trichinella pseudospiralis</name>
    <name type="common">Parasitic roundworm</name>
    <dbReference type="NCBI Taxonomy" id="6337"/>
    <lineage>
        <taxon>Eukaryota</taxon>
        <taxon>Metazoa</taxon>
        <taxon>Ecdysozoa</taxon>
        <taxon>Nematoda</taxon>
        <taxon>Enoplea</taxon>
        <taxon>Dorylaimia</taxon>
        <taxon>Trichinellida</taxon>
        <taxon>Trichinellidae</taxon>
        <taxon>Trichinella</taxon>
    </lineage>
</organism>
<accession>A0A0V0XFT6</accession>